<evidence type="ECO:0000313" key="8">
    <source>
        <dbReference type="Proteomes" id="UP000601990"/>
    </source>
</evidence>
<evidence type="ECO:0000259" key="6">
    <source>
        <dbReference type="PROSITE" id="PS51123"/>
    </source>
</evidence>
<reference evidence="7" key="1">
    <citation type="submission" date="2019-12" db="EMBL/GenBank/DDBJ databases">
        <title>Comparative genomics gives insights into the taxonomy of the Azoarcus-Aromatoleum group and reveals separate origins of nif in the plant-associated Azoarcus and non-plant-associated Aromatoleum sub-groups.</title>
        <authorList>
            <person name="Lafos M."/>
            <person name="Maluk M."/>
            <person name="Batista M."/>
            <person name="Junghare M."/>
            <person name="Carmona M."/>
            <person name="Faoro H."/>
            <person name="Cruz L.M."/>
            <person name="Battistoni F."/>
            <person name="De Souza E."/>
            <person name="Pedrosa F."/>
            <person name="Chen W.-M."/>
            <person name="Poole P.S."/>
            <person name="Dixon R.A."/>
            <person name="James E.K."/>
        </authorList>
    </citation>
    <scope>NUCLEOTIDE SEQUENCE</scope>
    <source>
        <strain evidence="7">U120</strain>
    </source>
</reference>
<dbReference type="InterPro" id="IPR050330">
    <property type="entry name" value="Bact_OuterMem_StrucFunc"/>
</dbReference>
<protein>
    <submittedName>
        <fullName evidence="7">OmpA family protein</fullName>
    </submittedName>
</protein>
<organism evidence="7 8">
    <name type="scientific">Aromatoleum buckelii</name>
    <dbReference type="NCBI Taxonomy" id="200254"/>
    <lineage>
        <taxon>Bacteria</taxon>
        <taxon>Pseudomonadati</taxon>
        <taxon>Pseudomonadota</taxon>
        <taxon>Betaproteobacteria</taxon>
        <taxon>Rhodocyclales</taxon>
        <taxon>Rhodocyclaceae</taxon>
        <taxon>Aromatoleum</taxon>
    </lineage>
</organism>
<dbReference type="PANTHER" id="PTHR30329:SF21">
    <property type="entry name" value="LIPOPROTEIN YIAD-RELATED"/>
    <property type="match status" value="1"/>
</dbReference>
<dbReference type="InterPro" id="IPR006665">
    <property type="entry name" value="OmpA-like"/>
</dbReference>
<dbReference type="PRINTS" id="PR01021">
    <property type="entry name" value="OMPADOMAIN"/>
</dbReference>
<dbReference type="Gene3D" id="3.30.1330.60">
    <property type="entry name" value="OmpA-like domain"/>
    <property type="match status" value="1"/>
</dbReference>
<sequence>MNRFSLFVLISVSALLSACATTTVTPPPGAALPVQRAVPVAKNTGFDWPAERNRIVKRLSGSSEIATRVLGDGTLQLLLPGAEAFSRGGSEPQPVLTPSLDRVASALASSPEVEIRVFGHTDSLDSELHNLQLSIQRAETVAEHLRRRGIPLARLHADGKGEAEPIADNATEAGRAKNRRVEIVLRPFE</sequence>
<dbReference type="Pfam" id="PF00691">
    <property type="entry name" value="OmpA"/>
    <property type="match status" value="1"/>
</dbReference>
<dbReference type="PRINTS" id="PR01023">
    <property type="entry name" value="NAFLGMOTY"/>
</dbReference>
<dbReference type="Proteomes" id="UP000601990">
    <property type="component" value="Unassembled WGS sequence"/>
</dbReference>
<keyword evidence="8" id="KW-1185">Reference proteome</keyword>
<comment type="caution">
    <text evidence="7">The sequence shown here is derived from an EMBL/GenBank/DDBJ whole genome shotgun (WGS) entry which is preliminary data.</text>
</comment>
<dbReference type="InterPro" id="IPR036737">
    <property type="entry name" value="OmpA-like_sf"/>
</dbReference>
<evidence type="ECO:0000256" key="1">
    <source>
        <dbReference type="ARBA" id="ARBA00004442"/>
    </source>
</evidence>
<evidence type="ECO:0000256" key="2">
    <source>
        <dbReference type="ARBA" id="ARBA00023136"/>
    </source>
</evidence>
<comment type="subcellular location">
    <subcellularLocation>
        <location evidence="1">Cell outer membrane</location>
    </subcellularLocation>
</comment>
<feature type="chain" id="PRO_5045775250" evidence="5">
    <location>
        <begin position="21"/>
        <end position="189"/>
    </location>
</feature>
<keyword evidence="2 4" id="KW-0472">Membrane</keyword>
<dbReference type="SUPFAM" id="SSF103088">
    <property type="entry name" value="OmpA-like"/>
    <property type="match status" value="1"/>
</dbReference>
<evidence type="ECO:0000256" key="3">
    <source>
        <dbReference type="ARBA" id="ARBA00023237"/>
    </source>
</evidence>
<accession>A0ABX1N3A7</accession>
<dbReference type="PANTHER" id="PTHR30329">
    <property type="entry name" value="STATOR ELEMENT OF FLAGELLAR MOTOR COMPLEX"/>
    <property type="match status" value="1"/>
</dbReference>
<name>A0ABX1N3A7_9RHOO</name>
<dbReference type="InterPro" id="IPR006664">
    <property type="entry name" value="OMP_bac"/>
</dbReference>
<keyword evidence="5" id="KW-0732">Signal</keyword>
<evidence type="ECO:0000313" key="7">
    <source>
        <dbReference type="EMBL" id="NMF93739.1"/>
    </source>
</evidence>
<keyword evidence="3" id="KW-0998">Cell outer membrane</keyword>
<proteinExistence type="predicted"/>
<evidence type="ECO:0000256" key="4">
    <source>
        <dbReference type="PROSITE-ProRule" id="PRU00473"/>
    </source>
</evidence>
<dbReference type="PROSITE" id="PS51123">
    <property type="entry name" value="OMPA_2"/>
    <property type="match status" value="1"/>
</dbReference>
<gene>
    <name evidence="7" type="ORF">GO608_10420</name>
</gene>
<feature type="domain" description="OmpA-like" evidence="6">
    <location>
        <begin position="72"/>
        <end position="189"/>
    </location>
</feature>
<dbReference type="CDD" id="cd07185">
    <property type="entry name" value="OmpA_C-like"/>
    <property type="match status" value="1"/>
</dbReference>
<dbReference type="PROSITE" id="PS51257">
    <property type="entry name" value="PROKAR_LIPOPROTEIN"/>
    <property type="match status" value="1"/>
</dbReference>
<evidence type="ECO:0000256" key="5">
    <source>
        <dbReference type="SAM" id="SignalP"/>
    </source>
</evidence>
<feature type="signal peptide" evidence="5">
    <location>
        <begin position="1"/>
        <end position="20"/>
    </location>
</feature>
<dbReference type="EMBL" id="WTVH01000018">
    <property type="protein sequence ID" value="NMF93739.1"/>
    <property type="molecule type" value="Genomic_DNA"/>
</dbReference>